<dbReference type="HOGENOM" id="CLU_2570070_0_0_10"/>
<sequence>MILLEGALESSMSNSDIFTHVYSRTGNNLKELVYYTTKQDEFMKILNGALEKHDVFPIEINFYEDREWTDFKKVLKDFKKK</sequence>
<keyword evidence="3" id="KW-1185">Reference proteome</keyword>
<dbReference type="STRING" id="886377.Murru_0750"/>
<proteinExistence type="predicted"/>
<evidence type="ECO:0000313" key="3">
    <source>
        <dbReference type="Proteomes" id="UP000008908"/>
    </source>
</evidence>
<dbReference type="AlphaFoldDB" id="G2PJP1"/>
<dbReference type="EMBL" id="CP002999">
    <property type="protein sequence ID" value="AEM69799.1"/>
    <property type="molecule type" value="Genomic_DNA"/>
</dbReference>
<gene>
    <name evidence="2" type="ordered locus">Murru_0750</name>
</gene>
<evidence type="ECO:0000313" key="2">
    <source>
        <dbReference type="EMBL" id="AEM69799.1"/>
    </source>
</evidence>
<dbReference type="KEGG" id="mrs:Murru_0750"/>
<accession>G2PJP1</accession>
<protein>
    <recommendedName>
        <fullName evidence="1">DUF695 domain-containing protein</fullName>
    </recommendedName>
</protein>
<feature type="domain" description="DUF695" evidence="1">
    <location>
        <begin position="7"/>
        <end position="73"/>
    </location>
</feature>
<dbReference type="Pfam" id="PF05117">
    <property type="entry name" value="DUF695"/>
    <property type="match status" value="1"/>
</dbReference>
<reference evidence="2 3" key="2">
    <citation type="journal article" date="2012" name="Stand. Genomic Sci.">
        <title>Complete genome sequence of the facultatively anaerobic, appendaged bacterium Muricauda ruestringensis type strain (B1(T)).</title>
        <authorList>
            <person name="Huntemann M."/>
            <person name="Teshima H."/>
            <person name="Lapidus A."/>
            <person name="Nolan M."/>
            <person name="Lucas S."/>
            <person name="Hammon N."/>
            <person name="Deshpande S."/>
            <person name="Cheng J.F."/>
            <person name="Tapia R."/>
            <person name="Goodwin L.A."/>
            <person name="Pitluck S."/>
            <person name="Liolios K."/>
            <person name="Pagani I."/>
            <person name="Ivanova N."/>
            <person name="Mavromatis K."/>
            <person name="Mikhailova N."/>
            <person name="Pati A."/>
            <person name="Chen A."/>
            <person name="Palaniappan K."/>
            <person name="Land M."/>
            <person name="Hauser L."/>
            <person name="Pan C."/>
            <person name="Brambilla E.M."/>
            <person name="Rohde M."/>
            <person name="Spring S."/>
            <person name="Goker M."/>
            <person name="Detter J.C."/>
            <person name="Bristow J."/>
            <person name="Eisen J.A."/>
            <person name="Markowitz V."/>
            <person name="Hugenholtz P."/>
            <person name="Kyrpides N.C."/>
            <person name="Klenk H.P."/>
            <person name="Woyke T."/>
        </authorList>
    </citation>
    <scope>NUCLEOTIDE SEQUENCE [LARGE SCALE GENOMIC DNA]</scope>
    <source>
        <strain evidence="3">DSM 13258 / LMG 19739 / B1</strain>
    </source>
</reference>
<dbReference type="Proteomes" id="UP000008908">
    <property type="component" value="Chromosome"/>
</dbReference>
<evidence type="ECO:0000259" key="1">
    <source>
        <dbReference type="Pfam" id="PF05117"/>
    </source>
</evidence>
<dbReference type="InterPro" id="IPR016097">
    <property type="entry name" value="DUF695"/>
</dbReference>
<name>G2PJP1_ALLRU</name>
<reference evidence="3" key="1">
    <citation type="submission" date="2011-08" db="EMBL/GenBank/DDBJ databases">
        <title>The complete genome of Muricauda ruestringensis DSM 13258.</title>
        <authorList>
            <person name="Lucas S."/>
            <person name="Han J."/>
            <person name="Lapidus A."/>
            <person name="Bruce D."/>
            <person name="Goodwin L."/>
            <person name="Pitluck S."/>
            <person name="Peters L."/>
            <person name="Kyrpides N."/>
            <person name="Mavromatis K."/>
            <person name="Ivanova N."/>
            <person name="Ovchinnikova G."/>
            <person name="Teshima H."/>
            <person name="Detter J.C."/>
            <person name="Tapia R."/>
            <person name="Han C."/>
            <person name="Land M."/>
            <person name="Hauser L."/>
            <person name="Markowitz V."/>
            <person name="Cheng J.-F."/>
            <person name="Hugenholtz P."/>
            <person name="Woyke T."/>
            <person name="Wu D."/>
            <person name="Spring S."/>
            <person name="Schroeder M."/>
            <person name="Brambilla E."/>
            <person name="Klenk H.-P."/>
            <person name="Eisen J.A."/>
        </authorList>
    </citation>
    <scope>NUCLEOTIDE SEQUENCE [LARGE SCALE GENOMIC DNA]</scope>
    <source>
        <strain evidence="3">DSM 13258 / LMG 19739 / B1</strain>
    </source>
</reference>
<organism evidence="2 3">
    <name type="scientific">Allomuricauda ruestringensis (strain DSM 13258 / CIP 107369 / LMG 19739 / B1)</name>
    <name type="common">Muricauda ruestringensis</name>
    <dbReference type="NCBI Taxonomy" id="886377"/>
    <lineage>
        <taxon>Bacteria</taxon>
        <taxon>Pseudomonadati</taxon>
        <taxon>Bacteroidota</taxon>
        <taxon>Flavobacteriia</taxon>
        <taxon>Flavobacteriales</taxon>
        <taxon>Flavobacteriaceae</taxon>
        <taxon>Flagellimonas</taxon>
    </lineage>
</organism>